<dbReference type="AlphaFoldDB" id="A0A127P5X5"/>
<gene>
    <name evidence="1" type="ORF">CFter6_0500</name>
</gene>
<evidence type="ECO:0000313" key="2">
    <source>
        <dbReference type="Proteomes" id="UP000072421"/>
    </source>
</evidence>
<dbReference type="Proteomes" id="UP000072421">
    <property type="component" value="Chromosome"/>
</dbReference>
<proteinExistence type="predicted"/>
<evidence type="ECO:0000313" key="1">
    <source>
        <dbReference type="EMBL" id="AMO93229.1"/>
    </source>
</evidence>
<protein>
    <submittedName>
        <fullName evidence="1">Uncharacterized protein</fullName>
    </submittedName>
</protein>
<reference evidence="1 2" key="1">
    <citation type="submission" date="2015-11" db="EMBL/GenBank/DDBJ databases">
        <title>Exploring the genomic traits of fungus-feeding bacterial genus Collimonas.</title>
        <authorList>
            <person name="Song C."/>
            <person name="Schmidt R."/>
            <person name="de Jager V."/>
            <person name="Krzyzanowska D."/>
            <person name="Jongedijk E."/>
            <person name="Cankar K."/>
            <person name="Beekwilder J."/>
            <person name="van Veen A."/>
            <person name="de Boer W."/>
            <person name="van Veen J.A."/>
            <person name="Garbeva P."/>
        </authorList>
    </citation>
    <scope>NUCLEOTIDE SEQUENCE [LARGE SCALE GENOMIC DNA]</scope>
    <source>
        <strain evidence="1 2">Ter6</strain>
    </source>
</reference>
<dbReference type="EMBL" id="CP013232">
    <property type="protein sequence ID" value="AMO93229.1"/>
    <property type="molecule type" value="Genomic_DNA"/>
</dbReference>
<organism evidence="1">
    <name type="scientific">Collimonas fungivorans</name>
    <dbReference type="NCBI Taxonomy" id="158899"/>
    <lineage>
        <taxon>Bacteria</taxon>
        <taxon>Pseudomonadati</taxon>
        <taxon>Pseudomonadota</taxon>
        <taxon>Betaproteobacteria</taxon>
        <taxon>Burkholderiales</taxon>
        <taxon>Oxalobacteraceae</taxon>
        <taxon>Collimonas</taxon>
    </lineage>
</organism>
<accession>A0A127P5X5</accession>
<name>A0A127P5X5_9BURK</name>
<sequence>MKRIPAFSVFLDILHVAAYFSILECRPEGENHQIDFALLLYYGINVSFD</sequence>
<dbReference type="PATRIC" id="fig|158899.10.peg.508"/>